<name>S9QF82_9RHOB</name>
<dbReference type="RefSeq" id="WP_021101406.1">
    <property type="nucleotide sequence ID" value="NZ_KE557311.1"/>
</dbReference>
<comment type="caution">
    <text evidence="1">The sequence shown here is derived from an EMBL/GenBank/DDBJ whole genome shotgun (WGS) entry which is preliminary data.</text>
</comment>
<dbReference type="HOGENOM" id="CLU_2523556_0_0_5"/>
<gene>
    <name evidence="1" type="ORF">thalar_02477</name>
</gene>
<dbReference type="EMBL" id="AONI01000013">
    <property type="protein sequence ID" value="EPX78248.1"/>
    <property type="molecule type" value="Genomic_DNA"/>
</dbReference>
<proteinExistence type="predicted"/>
<dbReference type="Proteomes" id="UP000015351">
    <property type="component" value="Unassembled WGS sequence"/>
</dbReference>
<dbReference type="STRING" id="1123360.thalar_02477"/>
<evidence type="ECO:0000313" key="1">
    <source>
        <dbReference type="EMBL" id="EPX78248.1"/>
    </source>
</evidence>
<evidence type="ECO:0000313" key="2">
    <source>
        <dbReference type="Proteomes" id="UP000015351"/>
    </source>
</evidence>
<accession>S9QF82</accession>
<reference evidence="2" key="1">
    <citation type="journal article" date="2013" name="Stand. Genomic Sci.">
        <title>Genome sequence of the Litoreibacter arenae type strain (DSM 19593(T)), a member of the Roseobacter clade isolated from sea sand.</title>
        <authorList>
            <person name="Riedel T."/>
            <person name="Fiebig A."/>
            <person name="Petersen J."/>
            <person name="Gronow S."/>
            <person name="Kyrpides N.C."/>
            <person name="Goker M."/>
            <person name="Klenk H.P."/>
        </authorList>
    </citation>
    <scope>NUCLEOTIDE SEQUENCE [LARGE SCALE GENOMIC DNA]</scope>
    <source>
        <strain evidence="2">DSM 19593</strain>
    </source>
</reference>
<dbReference type="AlphaFoldDB" id="S9QF82"/>
<protein>
    <submittedName>
        <fullName evidence="1">Uncharacterized protein</fullName>
    </submittedName>
</protein>
<organism evidence="1 2">
    <name type="scientific">Litoreibacter arenae DSM 19593</name>
    <dbReference type="NCBI Taxonomy" id="1123360"/>
    <lineage>
        <taxon>Bacteria</taxon>
        <taxon>Pseudomonadati</taxon>
        <taxon>Pseudomonadota</taxon>
        <taxon>Alphaproteobacteria</taxon>
        <taxon>Rhodobacterales</taxon>
        <taxon>Roseobacteraceae</taxon>
        <taxon>Litoreibacter</taxon>
    </lineage>
</organism>
<sequence>MSLSAAYYAPAERTRPMLEIDISVPKTYLFPRSVFAKSSVGDDSWSSPLIEPVRPKFNDEPWESMHLERRYDLAAKAAMQLCSG</sequence>
<keyword evidence="2" id="KW-1185">Reference proteome</keyword>